<comment type="cofactor">
    <cofactor evidence="1">
        <name>L-ascorbate</name>
        <dbReference type="ChEBI" id="CHEBI:38290"/>
    </cofactor>
</comment>
<dbReference type="KEGG" id="cna:AB433_10080"/>
<evidence type="ECO:0000256" key="5">
    <source>
        <dbReference type="ARBA" id="ARBA00023002"/>
    </source>
</evidence>
<evidence type="ECO:0000313" key="9">
    <source>
        <dbReference type="Proteomes" id="UP000035287"/>
    </source>
</evidence>
<keyword evidence="2" id="KW-0479">Metal-binding</keyword>
<evidence type="ECO:0000313" key="8">
    <source>
        <dbReference type="EMBL" id="AKM11731.1"/>
    </source>
</evidence>
<dbReference type="InterPro" id="IPR005123">
    <property type="entry name" value="Oxoglu/Fe-dep_dioxygenase_dom"/>
</dbReference>
<protein>
    <submittedName>
        <fullName evidence="8">2OG-Fe(II) oxygenase</fullName>
    </submittedName>
</protein>
<keyword evidence="3" id="KW-0847">Vitamin C</keyword>
<dbReference type="PANTHER" id="PTHR10869:SF246">
    <property type="entry name" value="TRANSMEMBRANE PROLYL 4-HYDROXYLASE"/>
    <property type="match status" value="1"/>
</dbReference>
<dbReference type="GO" id="GO:0031418">
    <property type="term" value="F:L-ascorbic acid binding"/>
    <property type="evidence" value="ECO:0007669"/>
    <property type="project" value="UniProtKB-KW"/>
</dbReference>
<dbReference type="SMART" id="SM00702">
    <property type="entry name" value="P4Hc"/>
    <property type="match status" value="1"/>
</dbReference>
<dbReference type="GO" id="GO:0005506">
    <property type="term" value="F:iron ion binding"/>
    <property type="evidence" value="ECO:0007669"/>
    <property type="project" value="InterPro"/>
</dbReference>
<name>A0A0G3XM70_9SPHN</name>
<dbReference type="PATRIC" id="fig|1348774.3.peg.2110"/>
<dbReference type="STRING" id="1348774.AB433_10080"/>
<dbReference type="InterPro" id="IPR006620">
    <property type="entry name" value="Pro_4_hyd_alph"/>
</dbReference>
<evidence type="ECO:0000256" key="6">
    <source>
        <dbReference type="ARBA" id="ARBA00023004"/>
    </source>
</evidence>
<dbReference type="AlphaFoldDB" id="A0A0G3XM70"/>
<dbReference type="InterPro" id="IPR045054">
    <property type="entry name" value="P4HA-like"/>
</dbReference>
<reference evidence="8 9" key="1">
    <citation type="submission" date="2015-06" db="EMBL/GenBank/DDBJ databases">
        <authorList>
            <person name="Zeng Y."/>
            <person name="Huang Y."/>
        </authorList>
    </citation>
    <scope>NUCLEOTIDE SEQUENCE [LARGE SCALE GENOMIC DNA]</scope>
    <source>
        <strain evidence="8 9">PQ-2</strain>
    </source>
</reference>
<keyword evidence="4" id="KW-0223">Dioxygenase</keyword>
<keyword evidence="9" id="KW-1185">Reference proteome</keyword>
<dbReference type="InterPro" id="IPR044862">
    <property type="entry name" value="Pro_4_hyd_alph_FE2OG_OXY"/>
</dbReference>
<evidence type="ECO:0000259" key="7">
    <source>
        <dbReference type="PROSITE" id="PS51471"/>
    </source>
</evidence>
<keyword evidence="6" id="KW-0408">Iron</keyword>
<dbReference type="Proteomes" id="UP000035287">
    <property type="component" value="Chromosome"/>
</dbReference>
<dbReference type="PROSITE" id="PS51471">
    <property type="entry name" value="FE2OG_OXY"/>
    <property type="match status" value="1"/>
</dbReference>
<dbReference type="GO" id="GO:0051213">
    <property type="term" value="F:dioxygenase activity"/>
    <property type="evidence" value="ECO:0007669"/>
    <property type="project" value="UniProtKB-KW"/>
</dbReference>
<dbReference type="Pfam" id="PF13640">
    <property type="entry name" value="2OG-FeII_Oxy_3"/>
    <property type="match status" value="1"/>
</dbReference>
<organism evidence="8 9">
    <name type="scientific">Croceicoccus naphthovorans</name>
    <dbReference type="NCBI Taxonomy" id="1348774"/>
    <lineage>
        <taxon>Bacteria</taxon>
        <taxon>Pseudomonadati</taxon>
        <taxon>Pseudomonadota</taxon>
        <taxon>Alphaproteobacteria</taxon>
        <taxon>Sphingomonadales</taxon>
        <taxon>Erythrobacteraceae</taxon>
        <taxon>Croceicoccus</taxon>
    </lineage>
</organism>
<dbReference type="GO" id="GO:0016705">
    <property type="term" value="F:oxidoreductase activity, acting on paired donors, with incorporation or reduction of molecular oxygen"/>
    <property type="evidence" value="ECO:0007669"/>
    <property type="project" value="InterPro"/>
</dbReference>
<gene>
    <name evidence="8" type="ORF">AB433_10080</name>
</gene>
<dbReference type="EMBL" id="CP011770">
    <property type="protein sequence ID" value="AKM11731.1"/>
    <property type="molecule type" value="Genomic_DNA"/>
</dbReference>
<feature type="domain" description="Fe2OG dioxygenase" evidence="7">
    <location>
        <begin position="111"/>
        <end position="220"/>
    </location>
</feature>
<proteinExistence type="predicted"/>
<evidence type="ECO:0000256" key="2">
    <source>
        <dbReference type="ARBA" id="ARBA00022723"/>
    </source>
</evidence>
<dbReference type="Gene3D" id="2.60.120.620">
    <property type="entry name" value="q2cbj1_9rhob like domain"/>
    <property type="match status" value="1"/>
</dbReference>
<accession>A0A0G3XM70</accession>
<evidence type="ECO:0000256" key="3">
    <source>
        <dbReference type="ARBA" id="ARBA00022896"/>
    </source>
</evidence>
<sequence>MAKTGRTDKQNQLEIAAMNTAVLNRLHADDTVQVLCDDGLQLFGVPEFFSPEECQRLMERIDSVARPSPTFDVDYGKGARTSYSGDLDAADPFVRMLHRRMDDLIGVEENWGETMQGQRYAVGQQFKAHHDWFDTSQKYWTGEVAMGGQRAWTLMVYLNDVEAGGATEFPKAQIAVPPQQGTLIAWSNANADGKVNMDTLHAGTPVVAGTKYVVTRWYRARPWY</sequence>
<evidence type="ECO:0000256" key="4">
    <source>
        <dbReference type="ARBA" id="ARBA00022964"/>
    </source>
</evidence>
<evidence type="ECO:0000256" key="1">
    <source>
        <dbReference type="ARBA" id="ARBA00001961"/>
    </source>
</evidence>
<keyword evidence="5" id="KW-0560">Oxidoreductase</keyword>
<dbReference type="PANTHER" id="PTHR10869">
    <property type="entry name" value="PROLYL 4-HYDROXYLASE ALPHA SUBUNIT"/>
    <property type="match status" value="1"/>
</dbReference>